<comment type="caution">
    <text evidence="2">The sequence shown here is derived from an EMBL/GenBank/DDBJ whole genome shotgun (WGS) entry which is preliminary data.</text>
</comment>
<proteinExistence type="predicted"/>
<dbReference type="PANTHER" id="PTHR47074">
    <property type="entry name" value="BNAC02G40300D PROTEIN"/>
    <property type="match status" value="1"/>
</dbReference>
<sequence length="294" mass="33798">MENRDGMIARYGSDRWGFEGLDGNSLRTSSSCNRDGQHGPLDQIVWFHNKSGCYYSKSGYSWLILKKMGFGPHRFFGRTIWKLRVLPKICIFAWRCGTGDETIIHALWDYPKARAVLSYSGSDGHLLDSAFESRNNALFCEKEEDARLIWERARTLGDDFRIFNLSHIEMKPRPPRSQRWVKPPIDVIKINVDAGIHDTVVGIGIFVRDSDGFVLGGRTVYLDYKMDVQWAEAKALREGIVWASNNNVERAIFETDCAGLVNRFKFHREDISIFGFRLKNIFNLLDSSIKFVID</sequence>
<evidence type="ECO:0000259" key="1">
    <source>
        <dbReference type="Pfam" id="PF13456"/>
    </source>
</evidence>
<dbReference type="GO" id="GO:0003676">
    <property type="term" value="F:nucleic acid binding"/>
    <property type="evidence" value="ECO:0007669"/>
    <property type="project" value="InterPro"/>
</dbReference>
<dbReference type="Gene3D" id="3.30.420.10">
    <property type="entry name" value="Ribonuclease H-like superfamily/Ribonuclease H"/>
    <property type="match status" value="1"/>
</dbReference>
<gene>
    <name evidence="2" type="ORF">Gotri_004421</name>
</gene>
<organism evidence="2 3">
    <name type="scientific">Gossypium trilobum</name>
    <dbReference type="NCBI Taxonomy" id="34281"/>
    <lineage>
        <taxon>Eukaryota</taxon>
        <taxon>Viridiplantae</taxon>
        <taxon>Streptophyta</taxon>
        <taxon>Embryophyta</taxon>
        <taxon>Tracheophyta</taxon>
        <taxon>Spermatophyta</taxon>
        <taxon>Magnoliopsida</taxon>
        <taxon>eudicotyledons</taxon>
        <taxon>Gunneridae</taxon>
        <taxon>Pentapetalae</taxon>
        <taxon>rosids</taxon>
        <taxon>malvids</taxon>
        <taxon>Malvales</taxon>
        <taxon>Malvaceae</taxon>
        <taxon>Malvoideae</taxon>
        <taxon>Gossypium</taxon>
    </lineage>
</organism>
<dbReference type="InterPro" id="IPR044730">
    <property type="entry name" value="RNase_H-like_dom_plant"/>
</dbReference>
<dbReference type="Pfam" id="PF13456">
    <property type="entry name" value="RVT_3"/>
    <property type="match status" value="1"/>
</dbReference>
<reference evidence="2 3" key="1">
    <citation type="journal article" date="2019" name="Genome Biol. Evol.">
        <title>Insights into the evolution of the New World diploid cottons (Gossypium, subgenus Houzingenia) based on genome sequencing.</title>
        <authorList>
            <person name="Grover C.E."/>
            <person name="Arick M.A. 2nd"/>
            <person name="Thrash A."/>
            <person name="Conover J.L."/>
            <person name="Sanders W.S."/>
            <person name="Peterson D.G."/>
            <person name="Frelichowski J.E."/>
            <person name="Scheffler J.A."/>
            <person name="Scheffler B.E."/>
            <person name="Wendel J.F."/>
        </authorList>
    </citation>
    <scope>NUCLEOTIDE SEQUENCE [LARGE SCALE GENOMIC DNA]</scope>
    <source>
        <strain evidence="2">8</strain>
        <tissue evidence="2">Leaf</tissue>
    </source>
</reference>
<dbReference type="Proteomes" id="UP000593568">
    <property type="component" value="Unassembled WGS sequence"/>
</dbReference>
<dbReference type="InterPro" id="IPR002156">
    <property type="entry name" value="RNaseH_domain"/>
</dbReference>
<evidence type="ECO:0000313" key="3">
    <source>
        <dbReference type="Proteomes" id="UP000593568"/>
    </source>
</evidence>
<dbReference type="PANTHER" id="PTHR47074:SF48">
    <property type="entry name" value="POLYNUCLEOTIDYL TRANSFERASE, RIBONUCLEASE H-LIKE SUPERFAMILY PROTEIN"/>
    <property type="match status" value="1"/>
</dbReference>
<dbReference type="AlphaFoldDB" id="A0A7J9F5T3"/>
<keyword evidence="3" id="KW-1185">Reference proteome</keyword>
<feature type="domain" description="RNase H type-1" evidence="1">
    <location>
        <begin position="200"/>
        <end position="265"/>
    </location>
</feature>
<protein>
    <recommendedName>
        <fullName evidence="1">RNase H type-1 domain-containing protein</fullName>
    </recommendedName>
</protein>
<dbReference type="InterPro" id="IPR036397">
    <property type="entry name" value="RNaseH_sf"/>
</dbReference>
<dbReference type="GO" id="GO:0004523">
    <property type="term" value="F:RNA-DNA hybrid ribonuclease activity"/>
    <property type="evidence" value="ECO:0007669"/>
    <property type="project" value="InterPro"/>
</dbReference>
<accession>A0A7J9F5T3</accession>
<evidence type="ECO:0000313" key="2">
    <source>
        <dbReference type="EMBL" id="MBA0780304.1"/>
    </source>
</evidence>
<dbReference type="InterPro" id="IPR052929">
    <property type="entry name" value="RNase_H-like_EbsB-rel"/>
</dbReference>
<name>A0A7J9F5T3_9ROSI</name>
<dbReference type="EMBL" id="JABEZW010000011">
    <property type="protein sequence ID" value="MBA0780304.1"/>
    <property type="molecule type" value="Genomic_DNA"/>
</dbReference>
<dbReference type="CDD" id="cd06222">
    <property type="entry name" value="RNase_H_like"/>
    <property type="match status" value="1"/>
</dbReference>